<dbReference type="OrthoDB" id="10555548at2759"/>
<proteinExistence type="predicted"/>
<protein>
    <submittedName>
        <fullName evidence="1">Uncharacterized protein</fullName>
    </submittedName>
</protein>
<organism evidence="1">
    <name type="scientific">Setaria italica</name>
    <name type="common">Foxtail millet</name>
    <name type="synonym">Panicum italicum</name>
    <dbReference type="NCBI Taxonomy" id="4555"/>
    <lineage>
        <taxon>Eukaryota</taxon>
        <taxon>Viridiplantae</taxon>
        <taxon>Streptophyta</taxon>
        <taxon>Embryophyta</taxon>
        <taxon>Tracheophyta</taxon>
        <taxon>Spermatophyta</taxon>
        <taxon>Magnoliopsida</taxon>
        <taxon>Liliopsida</taxon>
        <taxon>Poales</taxon>
        <taxon>Poaceae</taxon>
        <taxon>PACMAD clade</taxon>
        <taxon>Panicoideae</taxon>
        <taxon>Panicodae</taxon>
        <taxon>Paniceae</taxon>
        <taxon>Cenchrinae</taxon>
        <taxon>Setaria</taxon>
    </lineage>
</organism>
<sequence>MAVAQTSLVLTLRGMYYTYSCSRVGVHGFPFMGMLFVDWDWPVERQASDPSFYDEVTAISRRPERSASQAQVTVGVQLIGFSKSNCSSSRWESTLRFILGRTRLRRQRSATAETTGSTSSLELQCNLFYFQGCLHRGLVNFLLSFK</sequence>
<accession>A0A368SSR6</accession>
<dbReference type="EMBL" id="CM003536">
    <property type="protein sequence ID" value="RCV45482.1"/>
    <property type="molecule type" value="Genomic_DNA"/>
</dbReference>
<evidence type="ECO:0000313" key="1">
    <source>
        <dbReference type="EMBL" id="RCV45482.1"/>
    </source>
</evidence>
<dbReference type="AlphaFoldDB" id="A0A368SSR6"/>
<reference evidence="1" key="1">
    <citation type="journal article" date="2012" name="Nat. Biotechnol.">
        <title>Reference genome sequence of the model plant Setaria.</title>
        <authorList>
            <person name="Bennetzen J.L."/>
            <person name="Schmutz J."/>
            <person name="Wang H."/>
            <person name="Percifield R."/>
            <person name="Hawkins J."/>
            <person name="Pontaroli A.C."/>
            <person name="Estep M."/>
            <person name="Feng L."/>
            <person name="Vaughn J.N."/>
            <person name="Grimwood J."/>
            <person name="Jenkins J."/>
            <person name="Barry K."/>
            <person name="Lindquist E."/>
            <person name="Hellsten U."/>
            <person name="Deshpande S."/>
            <person name="Wang X."/>
            <person name="Wu X."/>
            <person name="Mitros T."/>
            <person name="Triplett J."/>
            <person name="Yang X."/>
            <person name="Ye C.Y."/>
            <person name="Mauro-Herrera M."/>
            <person name="Wang L."/>
            <person name="Li P."/>
            <person name="Sharma M."/>
            <person name="Sharma R."/>
            <person name="Ronald P.C."/>
            <person name="Panaud O."/>
            <person name="Kellogg E.A."/>
            <person name="Brutnell T.P."/>
            <person name="Doust A.N."/>
            <person name="Tuskan G.A."/>
            <person name="Rokhsar D."/>
            <person name="Devos K.M."/>
        </authorList>
    </citation>
    <scope>NUCLEOTIDE SEQUENCE [LARGE SCALE GENOMIC DNA]</scope>
    <source>
        <strain evidence="1">Yugu1</strain>
    </source>
</reference>
<reference evidence="1" key="2">
    <citation type="submission" date="2015-07" db="EMBL/GenBank/DDBJ databases">
        <authorList>
            <person name="Noorani M."/>
        </authorList>
    </citation>
    <scope>NUCLEOTIDE SEQUENCE</scope>
    <source>
        <strain evidence="1">Yugu1</strain>
    </source>
</reference>
<gene>
    <name evidence="1" type="ORF">SETIT_9G457900v2</name>
</gene>
<name>A0A368SSR6_SETIT</name>